<evidence type="ECO:0000313" key="5">
    <source>
        <dbReference type="EMBL" id="HJD41860.1"/>
    </source>
</evidence>
<dbReference type="GO" id="GO:0043565">
    <property type="term" value="F:sequence-specific DNA binding"/>
    <property type="evidence" value="ECO:0007669"/>
    <property type="project" value="InterPro"/>
</dbReference>
<dbReference type="InterPro" id="IPR014710">
    <property type="entry name" value="RmlC-like_jellyroll"/>
</dbReference>
<dbReference type="InterPro" id="IPR037923">
    <property type="entry name" value="HTH-like"/>
</dbReference>
<dbReference type="SUPFAM" id="SSF51215">
    <property type="entry name" value="Regulatory protein AraC"/>
    <property type="match status" value="1"/>
</dbReference>
<dbReference type="PROSITE" id="PS01124">
    <property type="entry name" value="HTH_ARAC_FAMILY_2"/>
    <property type="match status" value="1"/>
</dbReference>
<evidence type="ECO:0000313" key="6">
    <source>
        <dbReference type="Proteomes" id="UP000823909"/>
    </source>
</evidence>
<dbReference type="SMART" id="SM00342">
    <property type="entry name" value="HTH_ARAC"/>
    <property type="match status" value="1"/>
</dbReference>
<dbReference type="PRINTS" id="PR00032">
    <property type="entry name" value="HTHARAC"/>
</dbReference>
<evidence type="ECO:0000256" key="1">
    <source>
        <dbReference type="ARBA" id="ARBA00023015"/>
    </source>
</evidence>
<sequence length="325" mass="37249">MDYKWNLSPAQKEQAQHGEVMFPLKRYITILSDLYPVTAAHWHEEAELTLITKGACTYHIHLDSYNIAQGDILFIPPAELHSISTPAGTEMTSTTFVFHMDFLTTSTADICTVRYLKPISHHTLTLPCVIRPDHPAYKKLREIICAMDQAYEEKKEGYEMMLKALLLCALSVLLPYRQTAEMRPQPEDERTAKLKLVLEYIGEHYSEELTIPQLARLCFFSEYHFMRFFKKYTGMSCLEYIKNLRLEKAASRLAQGGKSVLEVSLSCGFSNLSYFYREFRKKYGMTPKQFIKEVPTLPFLPEQMYSAGSVSPQAGSRLSSTDTVS</sequence>
<dbReference type="InterPro" id="IPR018060">
    <property type="entry name" value="HTH_AraC"/>
</dbReference>
<dbReference type="InterPro" id="IPR009057">
    <property type="entry name" value="Homeodomain-like_sf"/>
</dbReference>
<dbReference type="PANTHER" id="PTHR43280">
    <property type="entry name" value="ARAC-FAMILY TRANSCRIPTIONAL REGULATOR"/>
    <property type="match status" value="1"/>
</dbReference>
<dbReference type="SUPFAM" id="SSF46689">
    <property type="entry name" value="Homeodomain-like"/>
    <property type="match status" value="2"/>
</dbReference>
<dbReference type="GO" id="GO:0003700">
    <property type="term" value="F:DNA-binding transcription factor activity"/>
    <property type="evidence" value="ECO:0007669"/>
    <property type="project" value="InterPro"/>
</dbReference>
<keyword evidence="1" id="KW-0805">Transcription regulation</keyword>
<dbReference type="Gene3D" id="2.60.120.10">
    <property type="entry name" value="Jelly Rolls"/>
    <property type="match status" value="1"/>
</dbReference>
<feature type="domain" description="HTH araC/xylS-type" evidence="4">
    <location>
        <begin position="195"/>
        <end position="293"/>
    </location>
</feature>
<keyword evidence="2" id="KW-0238">DNA-binding</keyword>
<reference evidence="5" key="2">
    <citation type="submission" date="2021-04" db="EMBL/GenBank/DDBJ databases">
        <authorList>
            <person name="Gilroy R."/>
        </authorList>
    </citation>
    <scope>NUCLEOTIDE SEQUENCE</scope>
    <source>
        <strain evidence="5">ChiBcec15-3976</strain>
    </source>
</reference>
<dbReference type="AlphaFoldDB" id="A0A9D2RDM7"/>
<name>A0A9D2RDM7_9FIRM</name>
<dbReference type="InterPro" id="IPR020449">
    <property type="entry name" value="Tscrpt_reg_AraC-type_HTH"/>
</dbReference>
<gene>
    <name evidence="5" type="ORF">H9910_02460</name>
</gene>
<dbReference type="EMBL" id="DWUU01000019">
    <property type="protein sequence ID" value="HJD41860.1"/>
    <property type="molecule type" value="Genomic_DNA"/>
</dbReference>
<reference evidence="5" key="1">
    <citation type="journal article" date="2021" name="PeerJ">
        <title>Extensive microbial diversity within the chicken gut microbiome revealed by metagenomics and culture.</title>
        <authorList>
            <person name="Gilroy R."/>
            <person name="Ravi A."/>
            <person name="Getino M."/>
            <person name="Pursley I."/>
            <person name="Horton D.L."/>
            <person name="Alikhan N.F."/>
            <person name="Baker D."/>
            <person name="Gharbi K."/>
            <person name="Hall N."/>
            <person name="Watson M."/>
            <person name="Adriaenssens E.M."/>
            <person name="Foster-Nyarko E."/>
            <person name="Jarju S."/>
            <person name="Secka A."/>
            <person name="Antonio M."/>
            <person name="Oren A."/>
            <person name="Chaudhuri R.R."/>
            <person name="La Ragione R."/>
            <person name="Hildebrand F."/>
            <person name="Pallen M.J."/>
        </authorList>
    </citation>
    <scope>NUCLEOTIDE SEQUENCE</scope>
    <source>
        <strain evidence="5">ChiBcec15-3976</strain>
    </source>
</reference>
<protein>
    <submittedName>
        <fullName evidence="5">AraC family transcriptional regulator</fullName>
    </submittedName>
</protein>
<accession>A0A9D2RDM7</accession>
<dbReference type="Pfam" id="PF02311">
    <property type="entry name" value="AraC_binding"/>
    <property type="match status" value="1"/>
</dbReference>
<dbReference type="InterPro" id="IPR003313">
    <property type="entry name" value="AraC-bd"/>
</dbReference>
<dbReference type="PANTHER" id="PTHR43280:SF2">
    <property type="entry name" value="HTH-TYPE TRANSCRIPTIONAL REGULATOR EXSA"/>
    <property type="match status" value="1"/>
</dbReference>
<organism evidence="5 6">
    <name type="scientific">Candidatus Mediterraneibacter quadrami</name>
    <dbReference type="NCBI Taxonomy" id="2838684"/>
    <lineage>
        <taxon>Bacteria</taxon>
        <taxon>Bacillati</taxon>
        <taxon>Bacillota</taxon>
        <taxon>Clostridia</taxon>
        <taxon>Lachnospirales</taxon>
        <taxon>Lachnospiraceae</taxon>
        <taxon>Mediterraneibacter</taxon>
    </lineage>
</organism>
<dbReference type="PROSITE" id="PS00041">
    <property type="entry name" value="HTH_ARAC_FAMILY_1"/>
    <property type="match status" value="1"/>
</dbReference>
<keyword evidence="3" id="KW-0804">Transcription</keyword>
<evidence type="ECO:0000259" key="4">
    <source>
        <dbReference type="PROSITE" id="PS01124"/>
    </source>
</evidence>
<evidence type="ECO:0000256" key="2">
    <source>
        <dbReference type="ARBA" id="ARBA00023125"/>
    </source>
</evidence>
<proteinExistence type="predicted"/>
<dbReference type="Gene3D" id="1.10.10.60">
    <property type="entry name" value="Homeodomain-like"/>
    <property type="match status" value="2"/>
</dbReference>
<dbReference type="InterPro" id="IPR018062">
    <property type="entry name" value="HTH_AraC-typ_CS"/>
</dbReference>
<comment type="caution">
    <text evidence="5">The sequence shown here is derived from an EMBL/GenBank/DDBJ whole genome shotgun (WGS) entry which is preliminary data.</text>
</comment>
<dbReference type="CDD" id="cd02208">
    <property type="entry name" value="cupin_RmlC-like"/>
    <property type="match status" value="1"/>
</dbReference>
<dbReference type="Pfam" id="PF12833">
    <property type="entry name" value="HTH_18"/>
    <property type="match status" value="1"/>
</dbReference>
<evidence type="ECO:0000256" key="3">
    <source>
        <dbReference type="ARBA" id="ARBA00023163"/>
    </source>
</evidence>
<dbReference type="Proteomes" id="UP000823909">
    <property type="component" value="Unassembled WGS sequence"/>
</dbReference>